<sequence>MKFENNNKEVIKRITKRSLKSNKVRNIFTILAIVLTTFMISSVFSIGISFLKNYKTMNLRLQGNKATTFLEKPTESQINKIKSLKLHDSIGYEINVGKVVLDSLTKNKTSILIRYSDEEDYEKQMKPCISDIEGKYPEKENEVMASKKALKFLGKGNAKIGDKIKVPCNINGEVVNNEFVLSGYYTTYGIIEDAGYLLVSEKFVHTNNLSLEKNGTLFITIKNKYKNTASDVLNKEVSLKDNQKFNFNYDITNDTTETMMITIVLISIIALFIVLSGYLLIYNVLYIAVTKDINFYGLLKTIGTSPRQIKKIVKGQAIRISIIGIPVGLALGAIVSFVIVPVVLDAMNSGNYSAAMPSVVSFNPVIFIATTLFSLLTVLLSCRKPAKIASSISPTEALRYTGSKTKKQKKNRKSTNGGKLYKMAWYNVFREKKRAILVFLSLFMGIITFLSVNTFLNSISVENYIEKYVKNDFILTNESGEGDKIDEAIINKIKYIKGIKTVNTSKSSYLQLEMNEDVLLPAIKEVYKRFGSTPEDINEILKSIEEDPSKLSTAVIGIDDELITSFNEDSKEKIDIAAFKSGKLILLDSWSYGENYKNIKGNLTIKNVDTNDSLNAEVKVVNDNENVLPSGLPAELTLPTIYVSNSALEKLDSNCINYTLYINVDEKYESIISNKLKNLSNKCGVDFESKVEETKGFNNSQIVMNILGSGISIILIFIGILNFVNVMITGVNTRVKELAIMESIGMTKKQIKKMLTFEGLYYAVITTLFISTIGMAIIYGVYKLTKEIADYAAFAFPIVPLALLLIFIFLVCLVTPTIVFKLLSKNSVTDRIREE</sequence>
<evidence type="ECO:0000256" key="6">
    <source>
        <dbReference type="ARBA" id="ARBA00038076"/>
    </source>
</evidence>
<dbReference type="PANTHER" id="PTHR30572:SF4">
    <property type="entry name" value="ABC TRANSPORTER PERMEASE YTRF"/>
    <property type="match status" value="1"/>
</dbReference>
<dbReference type="RefSeq" id="WP_044036013.1">
    <property type="nucleotide sequence ID" value="NZ_HG917868.1"/>
</dbReference>
<dbReference type="eggNOG" id="COG0577">
    <property type="taxonomic scope" value="Bacteria"/>
</dbReference>
<evidence type="ECO:0000256" key="7">
    <source>
        <dbReference type="SAM" id="Phobius"/>
    </source>
</evidence>
<feature type="domain" description="ABC3 transporter permease C-terminal" evidence="8">
    <location>
        <begin position="268"/>
        <end position="394"/>
    </location>
</feature>
<evidence type="ECO:0000256" key="2">
    <source>
        <dbReference type="ARBA" id="ARBA00022475"/>
    </source>
</evidence>
<reference evidence="9 10" key="1">
    <citation type="submission" date="2013-11" db="EMBL/GenBank/DDBJ databases">
        <title>Complete genome sequence of Clostridum sp. M2/40.</title>
        <authorList>
            <person name="Wibberg D."/>
            <person name="Puehler A."/>
            <person name="Schlueter A."/>
        </authorList>
    </citation>
    <scope>NUCLEOTIDE SEQUENCE [LARGE SCALE GENOMIC DNA]</scope>
    <source>
        <strain evidence="10">M2/40</strain>
    </source>
</reference>
<comment type="subcellular location">
    <subcellularLocation>
        <location evidence="1">Cell membrane</location>
        <topology evidence="1">Multi-pass membrane protein</topology>
    </subcellularLocation>
</comment>
<protein>
    <recommendedName>
        <fullName evidence="8">ABC3 transporter permease C-terminal domain-containing protein</fullName>
    </recommendedName>
</protein>
<evidence type="ECO:0000313" key="9">
    <source>
        <dbReference type="EMBL" id="CDM67569.1"/>
    </source>
</evidence>
<evidence type="ECO:0000256" key="5">
    <source>
        <dbReference type="ARBA" id="ARBA00023136"/>
    </source>
</evidence>
<proteinExistence type="inferred from homology"/>
<accession>W6RVD7</accession>
<dbReference type="HOGENOM" id="CLU_010964_1_0_9"/>
<dbReference type="PATRIC" id="fig|1216932.3.peg.385"/>
<dbReference type="GO" id="GO:0005886">
    <property type="term" value="C:plasma membrane"/>
    <property type="evidence" value="ECO:0007669"/>
    <property type="project" value="UniProtKB-SubCell"/>
</dbReference>
<feature type="transmembrane region" description="Helical" evidence="7">
    <location>
        <begin position="794"/>
        <end position="823"/>
    </location>
</feature>
<dbReference type="STRING" id="1216932.CM240_0402"/>
<evidence type="ECO:0000256" key="1">
    <source>
        <dbReference type="ARBA" id="ARBA00004651"/>
    </source>
</evidence>
<evidence type="ECO:0000313" key="10">
    <source>
        <dbReference type="Proteomes" id="UP000019426"/>
    </source>
</evidence>
<dbReference type="InterPro" id="IPR003838">
    <property type="entry name" value="ABC3_permease_C"/>
</dbReference>
<feature type="domain" description="ABC3 transporter permease C-terminal" evidence="8">
    <location>
        <begin position="711"/>
        <end position="826"/>
    </location>
</feature>
<dbReference type="KEGG" id="clt:CM240_0402"/>
<evidence type="ECO:0000256" key="4">
    <source>
        <dbReference type="ARBA" id="ARBA00022989"/>
    </source>
</evidence>
<feature type="transmembrane region" description="Helical" evidence="7">
    <location>
        <begin position="435"/>
        <end position="456"/>
    </location>
</feature>
<dbReference type="SUPFAM" id="SSF81665">
    <property type="entry name" value="Calcium ATPase, transmembrane domain M"/>
    <property type="match status" value="1"/>
</dbReference>
<keyword evidence="2" id="KW-1003">Cell membrane</keyword>
<feature type="transmembrane region" description="Helical" evidence="7">
    <location>
        <begin position="317"/>
        <end position="344"/>
    </location>
</feature>
<dbReference type="PANTHER" id="PTHR30572">
    <property type="entry name" value="MEMBRANE COMPONENT OF TRANSPORTER-RELATED"/>
    <property type="match status" value="1"/>
</dbReference>
<keyword evidence="4 7" id="KW-1133">Transmembrane helix</keyword>
<evidence type="ECO:0000256" key="3">
    <source>
        <dbReference type="ARBA" id="ARBA00022692"/>
    </source>
</evidence>
<dbReference type="GO" id="GO:0022857">
    <property type="term" value="F:transmembrane transporter activity"/>
    <property type="evidence" value="ECO:0007669"/>
    <property type="project" value="TreeGrafter"/>
</dbReference>
<keyword evidence="10" id="KW-1185">Reference proteome</keyword>
<gene>
    <name evidence="9" type="ORF">CM240_0402</name>
</gene>
<comment type="similarity">
    <text evidence="6">Belongs to the ABC-4 integral membrane protein family.</text>
</comment>
<dbReference type="Proteomes" id="UP000019426">
    <property type="component" value="Chromosome M2/40_rep1"/>
</dbReference>
<organism evidence="9 10">
    <name type="scientific">Clostridium bornimense</name>
    <dbReference type="NCBI Taxonomy" id="1216932"/>
    <lineage>
        <taxon>Bacteria</taxon>
        <taxon>Bacillati</taxon>
        <taxon>Bacillota</taxon>
        <taxon>Clostridia</taxon>
        <taxon>Eubacteriales</taxon>
        <taxon>Clostridiaceae</taxon>
        <taxon>Clostridium</taxon>
    </lineage>
</organism>
<feature type="transmembrane region" description="Helical" evidence="7">
    <location>
        <begin position="364"/>
        <end position="382"/>
    </location>
</feature>
<dbReference type="InterPro" id="IPR023298">
    <property type="entry name" value="ATPase_P-typ_TM_dom_sf"/>
</dbReference>
<feature type="transmembrane region" description="Helical" evidence="7">
    <location>
        <begin position="27"/>
        <end position="51"/>
    </location>
</feature>
<keyword evidence="5 7" id="KW-0472">Membrane</keyword>
<feature type="transmembrane region" description="Helical" evidence="7">
    <location>
        <begin position="759"/>
        <end position="782"/>
    </location>
</feature>
<keyword evidence="3 7" id="KW-0812">Transmembrane</keyword>
<dbReference type="OrthoDB" id="1694171at2"/>
<feature type="transmembrane region" description="Helical" evidence="7">
    <location>
        <begin position="702"/>
        <end position="724"/>
    </location>
</feature>
<dbReference type="InterPro" id="IPR050250">
    <property type="entry name" value="Macrolide_Exporter_MacB"/>
</dbReference>
<dbReference type="Pfam" id="PF02687">
    <property type="entry name" value="FtsX"/>
    <property type="match status" value="2"/>
</dbReference>
<evidence type="ECO:0000259" key="8">
    <source>
        <dbReference type="Pfam" id="PF02687"/>
    </source>
</evidence>
<feature type="transmembrane region" description="Helical" evidence="7">
    <location>
        <begin position="259"/>
        <end position="281"/>
    </location>
</feature>
<dbReference type="EMBL" id="HG917868">
    <property type="protein sequence ID" value="CDM67569.1"/>
    <property type="molecule type" value="Genomic_DNA"/>
</dbReference>
<name>W6RVD7_9CLOT</name>
<dbReference type="AlphaFoldDB" id="W6RVD7"/>